<accession>A0ABV9F3L0</accession>
<evidence type="ECO:0000256" key="2">
    <source>
        <dbReference type="ARBA" id="ARBA00022448"/>
    </source>
</evidence>
<evidence type="ECO:0000256" key="5">
    <source>
        <dbReference type="ARBA" id="ARBA00022692"/>
    </source>
</evidence>
<feature type="domain" description="TonB-dependent receptor plug" evidence="15">
    <location>
        <begin position="35"/>
        <end position="140"/>
    </location>
</feature>
<keyword evidence="5 11" id="KW-0812">Transmembrane</keyword>
<sequence>MISAAAQAQAPEEQAASSVSNEDIVVTARRKDESLQDVPQVVNAVTGAAIEKLNIQKFEDIQTVVPGLSLASGSSGTSTRLSLRGVTYDSFGSAPPTVEFYMNDATIFGTLLFQSMYDIGQIEVLRGPQGTLRGRAAPSGSITVTTRRADLFDVGGYVNGTATDRGGINLNAAIGVPIIKGAVALRLAGIVDQNDYDFVKSVNNGTSPFSNSRGGRASLRIEPSDNITANITYQYLDRQQKAFPGVESMVISQPGAAVGTGPFLRAADRRGITDGAVTIDEQQQVLNGQLTWRFAGQRLDYVGSLTFWDSKTSTPQDLANLIPGTELRQNVETDFQTRSNEVRLSSDERLFNFLDYTIGVFDFWNRSTNDIDNVGTLIDTYQRRHERSFFGNLTAHLGENTEISGGIRKITFKSADRMTLTAFGIDLLPYVERKHTPTIYNASISHRFSDDFMVYASTGSSWRAGPLTLGVFRPLTPNLDRFLNIRPEKSKSYEVGFKSTLLDRRLTLNVSAFHQDFDGYIYRGAPVNYVNLGRTGESLNVFNFQANVPAKVNGVEVELAYKPSDRFNLSASFAYAKGKIKNGEIACNDSDGDGVPDTGPVTIGSIKAASGGDAVAACSVTQRLSYAPNWSLVLTPEYNAPITERVSGFVRGLFSYYPDNPNDPTNAFDSVKAYSLLNLYLGIRDPDNAWEVSLFAKNLLNTKRTLTRGDRPQATFGVTNPAYGDYVSATYTRPREFGVNVRYAFGSR</sequence>
<dbReference type="Pfam" id="PF07715">
    <property type="entry name" value="Plug"/>
    <property type="match status" value="1"/>
</dbReference>
<dbReference type="PANTHER" id="PTHR32552:SF81">
    <property type="entry name" value="TONB-DEPENDENT OUTER MEMBRANE RECEPTOR"/>
    <property type="match status" value="1"/>
</dbReference>
<evidence type="ECO:0000256" key="4">
    <source>
        <dbReference type="ARBA" id="ARBA00022496"/>
    </source>
</evidence>
<feature type="region of interest" description="Disordered" evidence="13">
    <location>
        <begin position="1"/>
        <end position="21"/>
    </location>
</feature>
<keyword evidence="8 12" id="KW-0798">TonB box</keyword>
<evidence type="ECO:0000256" key="3">
    <source>
        <dbReference type="ARBA" id="ARBA00022452"/>
    </source>
</evidence>
<name>A0ABV9F3L0_9SPHN</name>
<dbReference type="InterPro" id="IPR000531">
    <property type="entry name" value="Beta-barrel_TonB"/>
</dbReference>
<keyword evidence="16" id="KW-0675">Receptor</keyword>
<dbReference type="SUPFAM" id="SSF56935">
    <property type="entry name" value="Porins"/>
    <property type="match status" value="1"/>
</dbReference>
<feature type="compositionally biased region" description="Low complexity" evidence="13">
    <location>
        <begin position="1"/>
        <end position="18"/>
    </location>
</feature>
<keyword evidence="10 11" id="KW-0998">Cell outer membrane</keyword>
<evidence type="ECO:0000256" key="7">
    <source>
        <dbReference type="ARBA" id="ARBA00023065"/>
    </source>
</evidence>
<feature type="domain" description="TonB-dependent receptor-like beta-barrel" evidence="14">
    <location>
        <begin position="223"/>
        <end position="699"/>
    </location>
</feature>
<keyword evidence="4" id="KW-0410">Iron transport</keyword>
<keyword evidence="7" id="KW-0406">Ion transport</keyword>
<evidence type="ECO:0000256" key="1">
    <source>
        <dbReference type="ARBA" id="ARBA00004571"/>
    </source>
</evidence>
<dbReference type="InterPro" id="IPR039426">
    <property type="entry name" value="TonB-dep_rcpt-like"/>
</dbReference>
<evidence type="ECO:0000256" key="9">
    <source>
        <dbReference type="ARBA" id="ARBA00023136"/>
    </source>
</evidence>
<proteinExistence type="inferred from homology"/>
<evidence type="ECO:0000259" key="14">
    <source>
        <dbReference type="Pfam" id="PF00593"/>
    </source>
</evidence>
<protein>
    <submittedName>
        <fullName evidence="16">TonB-dependent receptor</fullName>
    </submittedName>
</protein>
<keyword evidence="2 11" id="KW-0813">Transport</keyword>
<evidence type="ECO:0000256" key="8">
    <source>
        <dbReference type="ARBA" id="ARBA00023077"/>
    </source>
</evidence>
<evidence type="ECO:0000259" key="15">
    <source>
        <dbReference type="Pfam" id="PF07715"/>
    </source>
</evidence>
<comment type="similarity">
    <text evidence="11 12">Belongs to the TonB-dependent receptor family.</text>
</comment>
<evidence type="ECO:0000313" key="16">
    <source>
        <dbReference type="EMBL" id="MFC4595789.1"/>
    </source>
</evidence>
<keyword evidence="9 11" id="KW-0472">Membrane</keyword>
<evidence type="ECO:0000256" key="11">
    <source>
        <dbReference type="PROSITE-ProRule" id="PRU01360"/>
    </source>
</evidence>
<dbReference type="InterPro" id="IPR036942">
    <property type="entry name" value="Beta-barrel_TonB_sf"/>
</dbReference>
<dbReference type="EMBL" id="JBHSFZ010000058">
    <property type="protein sequence ID" value="MFC4595789.1"/>
    <property type="molecule type" value="Genomic_DNA"/>
</dbReference>
<evidence type="ECO:0000256" key="10">
    <source>
        <dbReference type="ARBA" id="ARBA00023237"/>
    </source>
</evidence>
<evidence type="ECO:0000256" key="6">
    <source>
        <dbReference type="ARBA" id="ARBA00023004"/>
    </source>
</evidence>
<dbReference type="Proteomes" id="UP001595957">
    <property type="component" value="Unassembled WGS sequence"/>
</dbReference>
<dbReference type="Gene3D" id="2.40.170.20">
    <property type="entry name" value="TonB-dependent receptor, beta-barrel domain"/>
    <property type="match status" value="1"/>
</dbReference>
<evidence type="ECO:0000256" key="13">
    <source>
        <dbReference type="SAM" id="MobiDB-lite"/>
    </source>
</evidence>
<reference evidence="17" key="1">
    <citation type="journal article" date="2019" name="Int. J. Syst. Evol. Microbiol.">
        <title>The Global Catalogue of Microorganisms (GCM) 10K type strain sequencing project: providing services to taxonomists for standard genome sequencing and annotation.</title>
        <authorList>
            <consortium name="The Broad Institute Genomics Platform"/>
            <consortium name="The Broad Institute Genome Sequencing Center for Infectious Disease"/>
            <person name="Wu L."/>
            <person name="Ma J."/>
        </authorList>
    </citation>
    <scope>NUCLEOTIDE SEQUENCE [LARGE SCALE GENOMIC DNA]</scope>
    <source>
        <strain evidence="17">NBRC 103632</strain>
    </source>
</reference>
<evidence type="ECO:0000313" key="17">
    <source>
        <dbReference type="Proteomes" id="UP001595957"/>
    </source>
</evidence>
<keyword evidence="17" id="KW-1185">Reference proteome</keyword>
<dbReference type="PROSITE" id="PS52016">
    <property type="entry name" value="TONB_DEPENDENT_REC_3"/>
    <property type="match status" value="1"/>
</dbReference>
<keyword evidence="6" id="KW-0408">Iron</keyword>
<evidence type="ECO:0000256" key="12">
    <source>
        <dbReference type="RuleBase" id="RU003357"/>
    </source>
</evidence>
<dbReference type="PANTHER" id="PTHR32552">
    <property type="entry name" value="FERRICHROME IRON RECEPTOR-RELATED"/>
    <property type="match status" value="1"/>
</dbReference>
<keyword evidence="3 11" id="KW-1134">Transmembrane beta strand</keyword>
<gene>
    <name evidence="16" type="ORF">ACFO3E_16635</name>
</gene>
<comment type="subcellular location">
    <subcellularLocation>
        <location evidence="1 11">Cell outer membrane</location>
        <topology evidence="1 11">Multi-pass membrane protein</topology>
    </subcellularLocation>
</comment>
<dbReference type="InterPro" id="IPR012910">
    <property type="entry name" value="Plug_dom"/>
</dbReference>
<organism evidence="16 17">
    <name type="scientific">Sphingobium tyrosinilyticum</name>
    <dbReference type="NCBI Taxonomy" id="2715436"/>
    <lineage>
        <taxon>Bacteria</taxon>
        <taxon>Pseudomonadati</taxon>
        <taxon>Pseudomonadota</taxon>
        <taxon>Alphaproteobacteria</taxon>
        <taxon>Sphingomonadales</taxon>
        <taxon>Sphingomonadaceae</taxon>
        <taxon>Sphingobium</taxon>
    </lineage>
</organism>
<comment type="caution">
    <text evidence="16">The sequence shown here is derived from an EMBL/GenBank/DDBJ whole genome shotgun (WGS) entry which is preliminary data.</text>
</comment>
<dbReference type="Pfam" id="PF00593">
    <property type="entry name" value="TonB_dep_Rec_b-barrel"/>
    <property type="match status" value="1"/>
</dbReference>